<dbReference type="RefSeq" id="WP_221598957.1">
    <property type="nucleotide sequence ID" value="NZ_JAIGNQ010000006.1"/>
</dbReference>
<feature type="domain" description="Haemolysin activator HlyB C-terminal" evidence="1">
    <location>
        <begin position="383"/>
        <end position="530"/>
    </location>
</feature>
<evidence type="ECO:0000313" key="3">
    <source>
        <dbReference type="Proteomes" id="UP000776651"/>
    </source>
</evidence>
<dbReference type="PANTHER" id="PTHR34597:SF3">
    <property type="entry name" value="OUTER MEMBRANE TRANSPORTER CDIB"/>
    <property type="match status" value="1"/>
</dbReference>
<protein>
    <recommendedName>
        <fullName evidence="1">Haemolysin activator HlyB C-terminal domain-containing protein</fullName>
    </recommendedName>
</protein>
<evidence type="ECO:0000259" key="1">
    <source>
        <dbReference type="Pfam" id="PF03865"/>
    </source>
</evidence>
<proteinExistence type="predicted"/>
<dbReference type="EMBL" id="JAIGNQ010000006">
    <property type="protein sequence ID" value="MBX7489856.1"/>
    <property type="molecule type" value="Genomic_DNA"/>
</dbReference>
<dbReference type="Pfam" id="PF03865">
    <property type="entry name" value="ShlB"/>
    <property type="match status" value="1"/>
</dbReference>
<keyword evidence="3" id="KW-1185">Reference proteome</keyword>
<dbReference type="Proteomes" id="UP000776651">
    <property type="component" value="Unassembled WGS sequence"/>
</dbReference>
<comment type="caution">
    <text evidence="2">The sequence shown here is derived from an EMBL/GenBank/DDBJ whole genome shotgun (WGS) entry which is preliminary data.</text>
</comment>
<accession>A0ABS7JKE0</accession>
<dbReference type="Gene3D" id="2.40.160.50">
    <property type="entry name" value="membrane protein fhac: a member of the omp85/tpsb transporter family"/>
    <property type="match status" value="1"/>
</dbReference>
<organism evidence="2 3">
    <name type="scientific">Qipengyuania pacifica</name>
    <dbReference type="NCBI Taxonomy" id="2860199"/>
    <lineage>
        <taxon>Bacteria</taxon>
        <taxon>Pseudomonadati</taxon>
        <taxon>Pseudomonadota</taxon>
        <taxon>Alphaproteobacteria</taxon>
        <taxon>Sphingomonadales</taxon>
        <taxon>Erythrobacteraceae</taxon>
        <taxon>Qipengyuania</taxon>
    </lineage>
</organism>
<sequence length="575" mass="60196">MSIEGYSRSRTGAVVAAILVTGVGGPALAQTLPSREQIELPHLTPLETTTQVSVERAPQSLACPFSNSELAADIRSVIFTDGAGGALPADVAQVLAGIEPVAGNQPLSQICALRDAAADRLRNAGYIAAVTIPEQEIGKSSGTLRLAVLLGRLVAVEVVGDSGGQAARIAARIERLKTLYPLRTADLERELLLASDNPGVDVSLNLASAGRPGELIGKLSVARKTFALTANVNNFGSKALGREIGTVRAELYGLTGLADVTFIGASSSLDFEEQWSVQGGHYFSLDSGATFGGSLAYSESRPDIGLPIRAKSLLGSIEGYAPIVRTVAARGTIGGGLEIIDQKSNLVAGGISVPVTRDKLRVAFVKVEGTRRGFASDGSIASLFSGTLQVRKGLDILGASERGAGSGGYFPSKLEGDPTALVVRGGFANLMRWGRFGLLTELQGQYSAKALLAFEEFSVGNYTIGRGYDPSATSGDSALGVRVQPSVTIPASRVTIEPYAFFDAVRIWNKDSFTSENGRSLLSAGAGARFYLGSRFMLDAAYAHPFDKPLGLPLVKRSPDRFLLSLTASFGPSAR</sequence>
<reference evidence="2 3" key="1">
    <citation type="submission" date="2021-08" db="EMBL/GenBank/DDBJ databases">
        <title>Comparative Genomics Analysis of the Genus Qipengyuania Reveals Extensive Genetic Diversity and Metabolic Versatility, Including the Description of Fifteen Novel Species.</title>
        <authorList>
            <person name="Liu Y."/>
        </authorList>
    </citation>
    <scope>NUCLEOTIDE SEQUENCE [LARGE SCALE GENOMIC DNA]</scope>
    <source>
        <strain evidence="2 3">GH25</strain>
    </source>
</reference>
<dbReference type="InterPro" id="IPR051544">
    <property type="entry name" value="TPS_OM_transporter"/>
</dbReference>
<gene>
    <name evidence="2" type="ORF">K3177_15220</name>
</gene>
<dbReference type="InterPro" id="IPR005565">
    <property type="entry name" value="Hemolysn_activator_HlyB_C"/>
</dbReference>
<name>A0ABS7JKE0_9SPHN</name>
<dbReference type="PANTHER" id="PTHR34597">
    <property type="entry name" value="SLR1661 PROTEIN"/>
    <property type="match status" value="1"/>
</dbReference>
<evidence type="ECO:0000313" key="2">
    <source>
        <dbReference type="EMBL" id="MBX7489856.1"/>
    </source>
</evidence>